<keyword evidence="5" id="KW-1185">Reference proteome</keyword>
<dbReference type="EMBL" id="CP106738">
    <property type="protein sequence ID" value="UXX81748.1"/>
    <property type="molecule type" value="Genomic_DNA"/>
</dbReference>
<dbReference type="InterPro" id="IPR005814">
    <property type="entry name" value="Aminotrans_3"/>
</dbReference>
<dbReference type="InterPro" id="IPR015424">
    <property type="entry name" value="PyrdxlP-dep_Trfase"/>
</dbReference>
<dbReference type="Gene3D" id="3.40.640.10">
    <property type="entry name" value="Type I PLP-dependent aspartate aminotransferase-like (Major domain)"/>
    <property type="match status" value="1"/>
</dbReference>
<dbReference type="PANTHER" id="PTHR45688">
    <property type="match status" value="1"/>
</dbReference>
<protein>
    <submittedName>
        <fullName evidence="4">Aspartate aminotransferase family protein</fullName>
    </submittedName>
</protein>
<evidence type="ECO:0000256" key="2">
    <source>
        <dbReference type="ARBA" id="ARBA00022898"/>
    </source>
</evidence>
<dbReference type="PIRSF" id="PIRSF000521">
    <property type="entry name" value="Transaminase_4ab_Lys_Orn"/>
    <property type="match status" value="1"/>
</dbReference>
<comment type="similarity">
    <text evidence="1 3">Belongs to the class-III pyridoxal-phosphate-dependent aminotransferase family.</text>
</comment>
<evidence type="ECO:0000256" key="3">
    <source>
        <dbReference type="RuleBase" id="RU003560"/>
    </source>
</evidence>
<dbReference type="InterPro" id="IPR015421">
    <property type="entry name" value="PyrdxlP-dep_Trfase_major"/>
</dbReference>
<evidence type="ECO:0000256" key="1">
    <source>
        <dbReference type="ARBA" id="ARBA00008954"/>
    </source>
</evidence>
<dbReference type="RefSeq" id="WP_263046876.1">
    <property type="nucleotide sequence ID" value="NZ_CP106738.1"/>
</dbReference>
<name>A0ABY6D9J2_9RHOB</name>
<keyword evidence="4" id="KW-0808">Transferase</keyword>
<evidence type="ECO:0000313" key="5">
    <source>
        <dbReference type="Proteomes" id="UP001064087"/>
    </source>
</evidence>
<accession>A0ABY6D9J2</accession>
<reference evidence="4" key="1">
    <citation type="submission" date="2022-10" db="EMBL/GenBank/DDBJ databases">
        <title>Roseovarius pelagicus sp. nov., isolated from Arctic seawater.</title>
        <authorList>
            <person name="Hong Y.W."/>
            <person name="Hwang C.Y."/>
        </authorList>
    </citation>
    <scope>NUCLEOTIDE SEQUENCE</scope>
    <source>
        <strain evidence="4">HL-MP18</strain>
    </source>
</reference>
<proteinExistence type="inferred from homology"/>
<keyword evidence="2 3" id="KW-0663">Pyridoxal phosphate</keyword>
<dbReference type="Proteomes" id="UP001064087">
    <property type="component" value="Chromosome"/>
</dbReference>
<dbReference type="PANTHER" id="PTHR45688:SF13">
    <property type="entry name" value="ALANINE--GLYOXYLATE AMINOTRANSFERASE 2-LIKE"/>
    <property type="match status" value="1"/>
</dbReference>
<keyword evidence="4" id="KW-0032">Aminotransferase</keyword>
<dbReference type="CDD" id="cd00610">
    <property type="entry name" value="OAT_like"/>
    <property type="match status" value="1"/>
</dbReference>
<dbReference type="GO" id="GO:0008483">
    <property type="term" value="F:transaminase activity"/>
    <property type="evidence" value="ECO:0007669"/>
    <property type="project" value="UniProtKB-KW"/>
</dbReference>
<sequence>MTTNLQRPKRGKMVNGFDPAQADALDARTREMVDRRARLLGPAYRLFYANPVEFAHAEGVMMYDSDGNEYLDAYNNVVSVGHCHPHVNAAVKAQMDKLCTHTRYMQDGILDYAEMLLDTFEKDIAHVMFTCTGSEANDLALRMAKYHTGNEGIIVTSEAYHGNSELTSGFSPSMGENSRLGTWVRRVPAPDTYRVAAENMGEWLAAHVAEQIHDLQRRGQGLAAFVADSLFSSDGIFANDPELLTPVLKVVRDAGGIFVADEVQCGFARTGSDMWGYQRHRVVPEIVTMGKPMGNGYPVAGIAVQSHICEAFGHDMRYFNTFGGNTVAMAAARATLEVIQNENLMENARKTGAVLMEGLRDLAKADARIGDVRGTGLYMGVEMVKDRATRDPDSALALALVNEMRARRVLISATAANANVLKIRPQLCFSTDHADRFLTELKGALASVTT</sequence>
<dbReference type="SUPFAM" id="SSF53383">
    <property type="entry name" value="PLP-dependent transferases"/>
    <property type="match status" value="1"/>
</dbReference>
<organism evidence="4 5">
    <name type="scientific">Roseovarius pelagicus</name>
    <dbReference type="NCBI Taxonomy" id="2980108"/>
    <lineage>
        <taxon>Bacteria</taxon>
        <taxon>Pseudomonadati</taxon>
        <taxon>Pseudomonadota</taxon>
        <taxon>Alphaproteobacteria</taxon>
        <taxon>Rhodobacterales</taxon>
        <taxon>Roseobacteraceae</taxon>
        <taxon>Roseovarius</taxon>
    </lineage>
</organism>
<gene>
    <name evidence="4" type="ORF">N7U68_11460</name>
</gene>
<evidence type="ECO:0000313" key="4">
    <source>
        <dbReference type="EMBL" id="UXX81748.1"/>
    </source>
</evidence>
<dbReference type="Gene3D" id="3.90.1150.10">
    <property type="entry name" value="Aspartate Aminotransferase, domain 1"/>
    <property type="match status" value="1"/>
</dbReference>
<dbReference type="InterPro" id="IPR015422">
    <property type="entry name" value="PyrdxlP-dep_Trfase_small"/>
</dbReference>
<dbReference type="Pfam" id="PF00202">
    <property type="entry name" value="Aminotran_3"/>
    <property type="match status" value="1"/>
</dbReference>